<evidence type="ECO:0000256" key="1">
    <source>
        <dbReference type="SAM" id="MobiDB-lite"/>
    </source>
</evidence>
<dbReference type="Pfam" id="PF13432">
    <property type="entry name" value="TPR_16"/>
    <property type="match status" value="1"/>
</dbReference>
<comment type="caution">
    <text evidence="3">The sequence shown here is derived from an EMBL/GenBank/DDBJ whole genome shotgun (WGS) entry which is preliminary data.</text>
</comment>
<proteinExistence type="predicted"/>
<keyword evidence="2" id="KW-1133">Transmembrane helix</keyword>
<dbReference type="OrthoDB" id="5406098at2"/>
<evidence type="ECO:0000313" key="4">
    <source>
        <dbReference type="Proteomes" id="UP000035057"/>
    </source>
</evidence>
<keyword evidence="2" id="KW-0472">Membrane</keyword>
<dbReference type="STRING" id="1137280.D777_00309"/>
<dbReference type="EMBL" id="ANIE01000010">
    <property type="protein sequence ID" value="KEF29804.1"/>
    <property type="molecule type" value="Genomic_DNA"/>
</dbReference>
<keyword evidence="2" id="KW-0812">Transmembrane</keyword>
<feature type="transmembrane region" description="Helical" evidence="2">
    <location>
        <begin position="37"/>
        <end position="56"/>
    </location>
</feature>
<dbReference type="SUPFAM" id="SSF48452">
    <property type="entry name" value="TPR-like"/>
    <property type="match status" value="1"/>
</dbReference>
<reference evidence="3 4" key="1">
    <citation type="submission" date="2012-12" db="EMBL/GenBank/DDBJ databases">
        <title>Genome assembly of Marinobacter sp. AK21.</title>
        <authorList>
            <person name="Khatri I."/>
            <person name="Kumar R."/>
            <person name="Vaidya B."/>
            <person name="Subramanian S."/>
            <person name="Pinnaka A."/>
        </authorList>
    </citation>
    <scope>NUCLEOTIDE SEQUENCE [LARGE SCALE GENOMIC DNA]</scope>
    <source>
        <strain evidence="3 4">AK21</strain>
    </source>
</reference>
<protein>
    <submittedName>
        <fullName evidence="3">MSHA biogenesis protein MshN</fullName>
    </submittedName>
</protein>
<dbReference type="Gene3D" id="1.25.40.10">
    <property type="entry name" value="Tetratricopeptide repeat domain"/>
    <property type="match status" value="1"/>
</dbReference>
<organism evidence="3 4">
    <name type="scientific">Marinobacter nitratireducens</name>
    <dbReference type="NCBI Taxonomy" id="1137280"/>
    <lineage>
        <taxon>Bacteria</taxon>
        <taxon>Pseudomonadati</taxon>
        <taxon>Pseudomonadota</taxon>
        <taxon>Gammaproteobacteria</taxon>
        <taxon>Pseudomonadales</taxon>
        <taxon>Marinobacteraceae</taxon>
        <taxon>Marinobacter</taxon>
    </lineage>
</organism>
<name>A0A072MWI7_9GAMM</name>
<dbReference type="Proteomes" id="UP000035057">
    <property type="component" value="Unassembled WGS sequence"/>
</dbReference>
<dbReference type="PATRIC" id="fig|1137280.3.peg.3458"/>
<dbReference type="InterPro" id="IPR011990">
    <property type="entry name" value="TPR-like_helical_dom_sf"/>
</dbReference>
<dbReference type="AlphaFoldDB" id="A0A072MWI7"/>
<dbReference type="RefSeq" id="WP_036134880.1">
    <property type="nucleotide sequence ID" value="NZ_ANIE01000010.1"/>
</dbReference>
<feature type="region of interest" description="Disordered" evidence="1">
    <location>
        <begin position="73"/>
        <end position="175"/>
    </location>
</feature>
<keyword evidence="4" id="KW-1185">Reference proteome</keyword>
<evidence type="ECO:0000256" key="2">
    <source>
        <dbReference type="SAM" id="Phobius"/>
    </source>
</evidence>
<evidence type="ECO:0000313" key="3">
    <source>
        <dbReference type="EMBL" id="KEF29804.1"/>
    </source>
</evidence>
<sequence>MSLLNDALRAAEKRQSKPGVASAYAGVAPSTPGRRGWLVPALLLIIAVLLMALVYGMKLRNEGSVSATAVQLKSASSPEVDPGLTKLAPNAGKPDSADDESSVPGAGATVVTEKAAEPEPEQTTARKTQPPVAVEEPFEISESKPEPMAVSKLANAESAPSDQAAPDEPTPVPAVKQIRETPEAIDREVSREIAVLLSEGETRRAEALLREVTQNQLAPSSRSVFARAMIVEGDLDRAMPWLSGVTVEQNPDLRLLKSRALLSQGELSGALEVLLRDTPPVRQATQYRVTLATLLQQDGRSEEAARHWSELLAMDDSRPAWWVGLAIALEDSGEIAGAVKAYQQAVALPGLSTALAEYVRKRLMNLRAG</sequence>
<gene>
    <name evidence="3" type="ORF">D777_00309</name>
</gene>
<accession>A0A072MWI7</accession>